<evidence type="ECO:0000259" key="4">
    <source>
        <dbReference type="PROSITE" id="PS50113"/>
    </source>
</evidence>
<dbReference type="Gene3D" id="1.10.287.950">
    <property type="entry name" value="Methyl-accepting chemotaxis protein"/>
    <property type="match status" value="1"/>
</dbReference>
<dbReference type="InterPro" id="IPR001610">
    <property type="entry name" value="PAC"/>
</dbReference>
<feature type="domain" description="PAS" evidence="3">
    <location>
        <begin position="133"/>
        <end position="206"/>
    </location>
</feature>
<dbReference type="SMART" id="SM00283">
    <property type="entry name" value="MA"/>
    <property type="match status" value="1"/>
</dbReference>
<feature type="domain" description="PAC" evidence="4">
    <location>
        <begin position="87"/>
        <end position="139"/>
    </location>
</feature>
<dbReference type="GO" id="GO:0006935">
    <property type="term" value="P:chemotaxis"/>
    <property type="evidence" value="ECO:0007669"/>
    <property type="project" value="InterPro"/>
</dbReference>
<dbReference type="SUPFAM" id="SSF58104">
    <property type="entry name" value="Methyl-accepting chemotaxis protein (MCP) signaling domain"/>
    <property type="match status" value="1"/>
</dbReference>
<dbReference type="InterPro" id="IPR050903">
    <property type="entry name" value="Bact_Chemotaxis_MeTrfase"/>
</dbReference>
<dbReference type="GO" id="GO:0004888">
    <property type="term" value="F:transmembrane signaling receptor activity"/>
    <property type="evidence" value="ECO:0007669"/>
    <property type="project" value="InterPro"/>
</dbReference>
<name>A0A367VFS5_9PROT</name>
<evidence type="ECO:0000313" key="6">
    <source>
        <dbReference type="Proteomes" id="UP000253061"/>
    </source>
</evidence>
<feature type="domain" description="Methyl-accepting transducer" evidence="2">
    <location>
        <begin position="259"/>
        <end position="481"/>
    </location>
</feature>
<dbReference type="PROSITE" id="PS50112">
    <property type="entry name" value="PAS"/>
    <property type="match status" value="1"/>
</dbReference>
<dbReference type="PANTHER" id="PTHR24422:SF10">
    <property type="entry name" value="CHEMOTAXIS PROTEIN METHYLTRANSFERASE 2"/>
    <property type="match status" value="1"/>
</dbReference>
<dbReference type="NCBIfam" id="TIGR00229">
    <property type="entry name" value="sensory_box"/>
    <property type="match status" value="2"/>
</dbReference>
<dbReference type="PROSITE" id="PS50113">
    <property type="entry name" value="PAC"/>
    <property type="match status" value="2"/>
</dbReference>
<dbReference type="SMART" id="SM00091">
    <property type="entry name" value="PAS"/>
    <property type="match status" value="2"/>
</dbReference>
<evidence type="ECO:0000313" key="5">
    <source>
        <dbReference type="EMBL" id="RCK24025.1"/>
    </source>
</evidence>
<keyword evidence="1" id="KW-0807">Transducer</keyword>
<dbReference type="InterPro" id="IPR013656">
    <property type="entry name" value="PAS_4"/>
</dbReference>
<accession>A0A367VFS5</accession>
<evidence type="ECO:0000259" key="2">
    <source>
        <dbReference type="PROSITE" id="PS50111"/>
    </source>
</evidence>
<dbReference type="AlphaFoldDB" id="A0A367VFS5"/>
<dbReference type="EMBL" id="JPWB01000002">
    <property type="protein sequence ID" value="RCK24025.1"/>
    <property type="molecule type" value="Genomic_DNA"/>
</dbReference>
<dbReference type="PANTHER" id="PTHR24422">
    <property type="entry name" value="CHEMOTAXIS PROTEIN METHYLTRANSFERASE"/>
    <property type="match status" value="1"/>
</dbReference>
<protein>
    <submittedName>
        <fullName evidence="5">Chemotaxis protein</fullName>
    </submittedName>
</protein>
<dbReference type="PRINTS" id="PR00260">
    <property type="entry name" value="CHEMTRNSDUCR"/>
</dbReference>
<dbReference type="InterPro" id="IPR000700">
    <property type="entry name" value="PAS-assoc_C"/>
</dbReference>
<dbReference type="Pfam" id="PF00015">
    <property type="entry name" value="MCPsignal"/>
    <property type="match status" value="1"/>
</dbReference>
<dbReference type="InterPro" id="IPR000014">
    <property type="entry name" value="PAS"/>
</dbReference>
<dbReference type="Gene3D" id="3.30.450.20">
    <property type="entry name" value="PAS domain"/>
    <property type="match status" value="2"/>
</dbReference>
<dbReference type="RefSeq" id="WP_062957192.1">
    <property type="nucleotide sequence ID" value="NZ_JPWB01000002.1"/>
</dbReference>
<gene>
    <name evidence="5" type="ORF">TH6_04720</name>
</gene>
<dbReference type="InterPro" id="IPR004089">
    <property type="entry name" value="MCPsignal_dom"/>
</dbReference>
<reference evidence="5 6" key="1">
    <citation type="submission" date="2014-07" db="EMBL/GenBank/DDBJ databases">
        <title>Draft genome sequence of Thalassospira profundimaris R8-17.</title>
        <authorList>
            <person name="Lai Q."/>
            <person name="Shao Z."/>
        </authorList>
    </citation>
    <scope>NUCLEOTIDE SEQUENCE [LARGE SCALE GENOMIC DNA]</scope>
    <source>
        <strain evidence="5 6">R8-17</strain>
    </source>
</reference>
<dbReference type="Proteomes" id="UP000253061">
    <property type="component" value="Unassembled WGS sequence"/>
</dbReference>
<dbReference type="Pfam" id="PF08448">
    <property type="entry name" value="PAS_4"/>
    <property type="match status" value="2"/>
</dbReference>
<dbReference type="GO" id="GO:0007165">
    <property type="term" value="P:signal transduction"/>
    <property type="evidence" value="ECO:0007669"/>
    <property type="project" value="UniProtKB-KW"/>
</dbReference>
<dbReference type="PROSITE" id="PS50111">
    <property type="entry name" value="CHEMOTAXIS_TRANSDUC_2"/>
    <property type="match status" value="1"/>
</dbReference>
<comment type="caution">
    <text evidence="5">The sequence shown here is derived from an EMBL/GenBank/DDBJ whole genome shotgun (WGS) entry which is preliminary data.</text>
</comment>
<dbReference type="GO" id="GO:0016020">
    <property type="term" value="C:membrane"/>
    <property type="evidence" value="ECO:0007669"/>
    <property type="project" value="InterPro"/>
</dbReference>
<dbReference type="CDD" id="cd00130">
    <property type="entry name" value="PAS"/>
    <property type="match status" value="2"/>
</dbReference>
<organism evidence="5 6">
    <name type="scientific">Thalassospira profundimaris</name>
    <dbReference type="NCBI Taxonomy" id="502049"/>
    <lineage>
        <taxon>Bacteria</taxon>
        <taxon>Pseudomonadati</taxon>
        <taxon>Pseudomonadota</taxon>
        <taxon>Alphaproteobacteria</taxon>
        <taxon>Rhodospirillales</taxon>
        <taxon>Thalassospiraceae</taxon>
        <taxon>Thalassospira</taxon>
    </lineage>
</organism>
<feature type="domain" description="PAC" evidence="4">
    <location>
        <begin position="209"/>
        <end position="261"/>
    </location>
</feature>
<dbReference type="InterPro" id="IPR004090">
    <property type="entry name" value="Chemotax_Me-accpt_rcpt"/>
</dbReference>
<evidence type="ECO:0000259" key="3">
    <source>
        <dbReference type="PROSITE" id="PS50112"/>
    </source>
</evidence>
<sequence>MGIGIFGGDKEARNEQQVTAALGRSMARIEFDADGNILRANENFEAAMGCKSDDIAGKHHSIFVPEEIVNSGEYKNFWKKLAAGEFLSGAFPRKRQDGSLIWLEATYNPIFDSKGRVSKVVKFASDITERRNERALLQSVFDAINTSQAVIEFNLDGTIITANENFLSVLGYSLDEIKGKHHSMFVPKDQRETSEYKTFWQKLNQGTFQAGQFQRVGKNGKDVWIEATYNPVLDAVGNPIKVIKFATDISEKTKLLIDLKKMIDGNFAEINDNIADLKSSAVQSVDASTNAMELTRNVAASAEQMAASIAEISQSMAQSQGETERAYEQTNTANEMTQRMTGVVDQMGNIVEVIRDIAGQINLLALNATIESARAGEAGKGFAVVANEVKNLANQAARATEDITQEITGIQDISAEVAGALETIRGSVETVRNDVTSISSAVTEQTAVTENVSASVREMAHSVEGMSSNLEAIRETTSTVEASVQRTREAAEVLAR</sequence>
<dbReference type="InterPro" id="IPR035965">
    <property type="entry name" value="PAS-like_dom_sf"/>
</dbReference>
<proteinExistence type="predicted"/>
<evidence type="ECO:0000256" key="1">
    <source>
        <dbReference type="PROSITE-ProRule" id="PRU00284"/>
    </source>
</evidence>
<dbReference type="SMART" id="SM00086">
    <property type="entry name" value="PAC"/>
    <property type="match status" value="2"/>
</dbReference>
<dbReference type="SUPFAM" id="SSF55785">
    <property type="entry name" value="PYP-like sensor domain (PAS domain)"/>
    <property type="match status" value="2"/>
</dbReference>